<reference evidence="7 8" key="1">
    <citation type="journal article" date="2017" name="DNA Res.">
        <title>Complete genome sequence and expression profile of the commercial lytic enzyme producer Lysobacter enzymogenes M497-1.</title>
        <authorList>
            <person name="Takami H."/>
            <person name="Toyoda A."/>
            <person name="Uchiyama I."/>
            <person name="Itoh T."/>
            <person name="Takaki Y."/>
            <person name="Arai W."/>
            <person name="Nishi S."/>
            <person name="Kawai M."/>
            <person name="Shinya K."/>
            <person name="Ikeda H."/>
        </authorList>
    </citation>
    <scope>NUCLEOTIDE SEQUENCE [LARGE SCALE GENOMIC DNA]</scope>
    <source>
        <strain evidence="7 8">M497-1</strain>
    </source>
</reference>
<organism evidence="7 8">
    <name type="scientific">Lysobacter enzymogenes</name>
    <dbReference type="NCBI Taxonomy" id="69"/>
    <lineage>
        <taxon>Bacteria</taxon>
        <taxon>Pseudomonadati</taxon>
        <taxon>Pseudomonadota</taxon>
        <taxon>Gammaproteobacteria</taxon>
        <taxon>Lysobacterales</taxon>
        <taxon>Lysobacteraceae</taxon>
        <taxon>Lysobacter</taxon>
    </lineage>
</organism>
<proteinExistence type="predicted"/>
<dbReference type="NCBIfam" id="TIGR00254">
    <property type="entry name" value="GGDEF"/>
    <property type="match status" value="1"/>
</dbReference>
<dbReference type="AlphaFoldDB" id="A0AAU9AEY1"/>
<gene>
    <name evidence="7" type="ORF">LEN_1682</name>
</gene>
<feature type="transmembrane region" description="Helical" evidence="5">
    <location>
        <begin position="33"/>
        <end position="54"/>
    </location>
</feature>
<dbReference type="InterPro" id="IPR007891">
    <property type="entry name" value="CHASE3"/>
</dbReference>
<evidence type="ECO:0000259" key="6">
    <source>
        <dbReference type="PROSITE" id="PS50887"/>
    </source>
</evidence>
<dbReference type="EC" id="2.7.7.65" evidence="2"/>
<dbReference type="GO" id="GO:0043709">
    <property type="term" value="P:cell adhesion involved in single-species biofilm formation"/>
    <property type="evidence" value="ECO:0007669"/>
    <property type="project" value="TreeGrafter"/>
</dbReference>
<dbReference type="InterPro" id="IPR029787">
    <property type="entry name" value="Nucleotide_cyclase"/>
</dbReference>
<evidence type="ECO:0000256" key="3">
    <source>
        <dbReference type="ARBA" id="ARBA00034247"/>
    </source>
</evidence>
<evidence type="ECO:0000256" key="5">
    <source>
        <dbReference type="SAM" id="Phobius"/>
    </source>
</evidence>
<dbReference type="PANTHER" id="PTHR45138:SF9">
    <property type="entry name" value="DIGUANYLATE CYCLASE DGCM-RELATED"/>
    <property type="match status" value="1"/>
</dbReference>
<dbReference type="InterPro" id="IPR029016">
    <property type="entry name" value="GAF-like_dom_sf"/>
</dbReference>
<evidence type="ECO:0000256" key="2">
    <source>
        <dbReference type="ARBA" id="ARBA00012528"/>
    </source>
</evidence>
<evidence type="ECO:0000256" key="4">
    <source>
        <dbReference type="SAM" id="Coils"/>
    </source>
</evidence>
<dbReference type="GO" id="GO:1902201">
    <property type="term" value="P:negative regulation of bacterial-type flagellum-dependent cell motility"/>
    <property type="evidence" value="ECO:0007669"/>
    <property type="project" value="TreeGrafter"/>
</dbReference>
<dbReference type="Gene3D" id="3.30.450.40">
    <property type="match status" value="1"/>
</dbReference>
<dbReference type="KEGG" id="lem:LEN_1682"/>
<dbReference type="Proteomes" id="UP000218824">
    <property type="component" value="Chromosome"/>
</dbReference>
<dbReference type="Gene3D" id="3.30.70.270">
    <property type="match status" value="1"/>
</dbReference>
<comment type="catalytic activity">
    <reaction evidence="3">
        <text>2 GTP = 3',3'-c-di-GMP + 2 diphosphate</text>
        <dbReference type="Rhea" id="RHEA:24898"/>
        <dbReference type="ChEBI" id="CHEBI:33019"/>
        <dbReference type="ChEBI" id="CHEBI:37565"/>
        <dbReference type="ChEBI" id="CHEBI:58805"/>
        <dbReference type="EC" id="2.7.7.65"/>
    </reaction>
</comment>
<feature type="coiled-coil region" evidence="4">
    <location>
        <begin position="233"/>
        <end position="260"/>
    </location>
</feature>
<dbReference type="CDD" id="cd19410">
    <property type="entry name" value="HK9-like_sensor"/>
    <property type="match status" value="1"/>
</dbReference>
<accession>A0AAU9AEY1</accession>
<keyword evidence="5" id="KW-0812">Transmembrane</keyword>
<evidence type="ECO:0000313" key="7">
    <source>
        <dbReference type="EMBL" id="BAV97169.1"/>
    </source>
</evidence>
<dbReference type="Pfam" id="PF05227">
    <property type="entry name" value="CHASE3"/>
    <property type="match status" value="1"/>
</dbReference>
<comment type="cofactor">
    <cofactor evidence="1">
        <name>Mg(2+)</name>
        <dbReference type="ChEBI" id="CHEBI:18420"/>
    </cofactor>
</comment>
<dbReference type="SUPFAM" id="SSF55073">
    <property type="entry name" value="Nucleotide cyclase"/>
    <property type="match status" value="1"/>
</dbReference>
<evidence type="ECO:0000256" key="1">
    <source>
        <dbReference type="ARBA" id="ARBA00001946"/>
    </source>
</evidence>
<dbReference type="GO" id="GO:0005886">
    <property type="term" value="C:plasma membrane"/>
    <property type="evidence" value="ECO:0007669"/>
    <property type="project" value="TreeGrafter"/>
</dbReference>
<sequence length="601" mass="66301">MAQPPPPSPPSPSQPAAAPRFARLASRYRVYRLPAFLLAAALLAVVGLATVVGLRSFAESAQWVEHSYQVIAELESTLAATRTVESSARGYRLTDRPDLHAEYLSSIPAALSHSAQLIALTRDNPLQHRLARDIERRVRQRLAEIDRLLELHLRDPQQARLSSLTSNGAEQMRALTAVADNMREHERSLLASRDARTERNAALLTALVVGGLLLALSLLALLMLSLWQENRRSRALERESRQALAELEASAAERQRLTERHRSLSHYAGLLQSCQTLEEALDMTAHVIADLIPELGGRCYVLRASQNLAETAARFGREAIASADLLHPNDCWALRRGQVHRSQAHDGGVRCAHLERADPQRAHAGDDDPRWSLCVPLMAQNTSLGLLCLSGARPPREADLALVQSIAEQLSLAIVNLQLRETLRVQSLRDPLTGLFNRRYLEENLQRELLRCQRRHLPLSVLMLDVDHFKRFNDTHGHAAGDALLARIGQLLQELVRNEDIACRYGGEEFTIVLPEADAEAAAQRAERIRAAIAATTIVHLRQTFGPATCSIGLATSQGERDTPQQLLQSADAALYRAKAEGRDRVVDGNRSAAVASDARA</sequence>
<keyword evidence="5" id="KW-0472">Membrane</keyword>
<dbReference type="PROSITE" id="PS50887">
    <property type="entry name" value="GGDEF"/>
    <property type="match status" value="1"/>
</dbReference>
<evidence type="ECO:0000313" key="8">
    <source>
        <dbReference type="Proteomes" id="UP000218824"/>
    </source>
</evidence>
<name>A0AAU9AEY1_LYSEN</name>
<dbReference type="InterPro" id="IPR000160">
    <property type="entry name" value="GGDEF_dom"/>
</dbReference>
<dbReference type="CDD" id="cd01949">
    <property type="entry name" value="GGDEF"/>
    <property type="match status" value="1"/>
</dbReference>
<dbReference type="SUPFAM" id="SSF55781">
    <property type="entry name" value="GAF domain-like"/>
    <property type="match status" value="1"/>
</dbReference>
<keyword evidence="4" id="KW-0175">Coiled coil</keyword>
<dbReference type="EMBL" id="AP014940">
    <property type="protein sequence ID" value="BAV97169.1"/>
    <property type="molecule type" value="Genomic_DNA"/>
</dbReference>
<dbReference type="Pfam" id="PF00990">
    <property type="entry name" value="GGDEF"/>
    <property type="match status" value="1"/>
</dbReference>
<dbReference type="GO" id="GO:0052621">
    <property type="term" value="F:diguanylate cyclase activity"/>
    <property type="evidence" value="ECO:0007669"/>
    <property type="project" value="UniProtKB-EC"/>
</dbReference>
<feature type="transmembrane region" description="Helical" evidence="5">
    <location>
        <begin position="201"/>
        <end position="227"/>
    </location>
</feature>
<dbReference type="FunFam" id="3.30.70.270:FF:000001">
    <property type="entry name" value="Diguanylate cyclase domain protein"/>
    <property type="match status" value="1"/>
</dbReference>
<protein>
    <recommendedName>
        <fullName evidence="2">diguanylate cyclase</fullName>
        <ecNumber evidence="2">2.7.7.65</ecNumber>
    </recommendedName>
</protein>
<dbReference type="InterPro" id="IPR003018">
    <property type="entry name" value="GAF"/>
</dbReference>
<dbReference type="PANTHER" id="PTHR45138">
    <property type="entry name" value="REGULATORY COMPONENTS OF SENSORY TRANSDUCTION SYSTEM"/>
    <property type="match status" value="1"/>
</dbReference>
<keyword evidence="5" id="KW-1133">Transmembrane helix</keyword>
<feature type="domain" description="GGDEF" evidence="6">
    <location>
        <begin position="457"/>
        <end position="591"/>
    </location>
</feature>
<dbReference type="InterPro" id="IPR050469">
    <property type="entry name" value="Diguanylate_Cyclase"/>
</dbReference>
<dbReference type="RefSeq" id="WP_145960017.1">
    <property type="nucleotide sequence ID" value="NZ_AP014940.1"/>
</dbReference>
<dbReference type="Pfam" id="PF13185">
    <property type="entry name" value="GAF_2"/>
    <property type="match status" value="1"/>
</dbReference>
<dbReference type="SMART" id="SM00267">
    <property type="entry name" value="GGDEF"/>
    <property type="match status" value="1"/>
</dbReference>
<dbReference type="InterPro" id="IPR043128">
    <property type="entry name" value="Rev_trsase/Diguanyl_cyclase"/>
</dbReference>
<dbReference type="SMART" id="SM00065">
    <property type="entry name" value="GAF"/>
    <property type="match status" value="1"/>
</dbReference>
<dbReference type="GeneID" id="83063546"/>